<proteinExistence type="predicted"/>
<keyword evidence="5" id="KW-0489">Methyltransferase</keyword>
<dbReference type="GO" id="GO:0032259">
    <property type="term" value="P:methylation"/>
    <property type="evidence" value="ECO:0007669"/>
    <property type="project" value="UniProtKB-KW"/>
</dbReference>
<dbReference type="GO" id="GO:0008168">
    <property type="term" value="F:methyltransferase activity"/>
    <property type="evidence" value="ECO:0007669"/>
    <property type="project" value="UniProtKB-KW"/>
</dbReference>
<protein>
    <recommendedName>
        <fullName evidence="2">Putative 4-hydroxy-4-methyl-2-oxoglutarate aldolase</fullName>
    </recommendedName>
    <alternativeName>
        <fullName evidence="3">Regulator of ribonuclease activity homolog</fullName>
    </alternativeName>
    <alternativeName>
        <fullName evidence="4">RraA-like protein</fullName>
    </alternativeName>
</protein>
<dbReference type="InterPro" id="IPR036704">
    <property type="entry name" value="RraA/RraA-like_sf"/>
</dbReference>
<evidence type="ECO:0000313" key="6">
    <source>
        <dbReference type="Proteomes" id="UP000617355"/>
    </source>
</evidence>
<dbReference type="RefSeq" id="WP_229738074.1">
    <property type="nucleotide sequence ID" value="NZ_BMGI01000001.1"/>
</dbReference>
<organism evidence="5 6">
    <name type="scientific">Sinisalibacter lacisalsi</name>
    <dbReference type="NCBI Taxonomy" id="1526570"/>
    <lineage>
        <taxon>Bacteria</taxon>
        <taxon>Pseudomonadati</taxon>
        <taxon>Pseudomonadota</taxon>
        <taxon>Alphaproteobacteria</taxon>
        <taxon>Rhodobacterales</taxon>
        <taxon>Roseobacteraceae</taxon>
        <taxon>Sinisalibacter</taxon>
    </lineage>
</organism>
<keyword evidence="6" id="KW-1185">Reference proteome</keyword>
<keyword evidence="5" id="KW-0808">Transferase</keyword>
<dbReference type="PANTHER" id="PTHR33254">
    <property type="entry name" value="4-HYDROXY-4-METHYL-2-OXOGLUTARATE ALDOLASE 3-RELATED"/>
    <property type="match status" value="1"/>
</dbReference>
<evidence type="ECO:0000313" key="5">
    <source>
        <dbReference type="EMBL" id="GGD27653.1"/>
    </source>
</evidence>
<reference evidence="6" key="1">
    <citation type="journal article" date="2019" name="Int. J. Syst. Evol. Microbiol.">
        <title>The Global Catalogue of Microorganisms (GCM) 10K type strain sequencing project: providing services to taxonomists for standard genome sequencing and annotation.</title>
        <authorList>
            <consortium name="The Broad Institute Genomics Platform"/>
            <consortium name="The Broad Institute Genome Sequencing Center for Infectious Disease"/>
            <person name="Wu L."/>
            <person name="Ma J."/>
        </authorList>
    </citation>
    <scope>NUCLEOTIDE SEQUENCE [LARGE SCALE GENOMIC DNA]</scope>
    <source>
        <strain evidence="6">CGMCC 1.12922</strain>
    </source>
</reference>
<dbReference type="EMBL" id="BMGI01000001">
    <property type="protein sequence ID" value="GGD27653.1"/>
    <property type="molecule type" value="Genomic_DNA"/>
</dbReference>
<comment type="cofactor">
    <cofactor evidence="1">
        <name>a divalent metal cation</name>
        <dbReference type="ChEBI" id="CHEBI:60240"/>
    </cofactor>
</comment>
<sequence length="209" mass="21827">MIDTGATAALEELASHGTATIGEVAPDARILDRGLYPVRAGTVMAGHAVTVQCQPGDNLALHLAIAGLSAGDVLVVDYADDLGTGPFGEVMALACQVRGAAGMVTNGAVRDTAQIRALGFPVFARGVAIRGTTKTDPGRINVPITLAGTEIAPGDIVIGDDDAIVTLPKHRVGQVLEEARARHAKEDQMMTRLRAGETTLDIMRLERRD</sequence>
<evidence type="ECO:0000256" key="4">
    <source>
        <dbReference type="ARBA" id="ARBA00030169"/>
    </source>
</evidence>
<accession>A0ABQ1QJN3</accession>
<dbReference type="PANTHER" id="PTHR33254:SF4">
    <property type="entry name" value="4-HYDROXY-4-METHYL-2-OXOGLUTARATE ALDOLASE 3-RELATED"/>
    <property type="match status" value="1"/>
</dbReference>
<dbReference type="Gene3D" id="3.50.30.40">
    <property type="entry name" value="Ribonuclease E inhibitor RraA/RraA-like"/>
    <property type="match status" value="1"/>
</dbReference>
<evidence type="ECO:0000256" key="3">
    <source>
        <dbReference type="ARBA" id="ARBA00029596"/>
    </source>
</evidence>
<comment type="caution">
    <text evidence="5">The sequence shown here is derived from an EMBL/GenBank/DDBJ whole genome shotgun (WGS) entry which is preliminary data.</text>
</comment>
<evidence type="ECO:0000256" key="2">
    <source>
        <dbReference type="ARBA" id="ARBA00016549"/>
    </source>
</evidence>
<dbReference type="InterPro" id="IPR005493">
    <property type="entry name" value="RraA/RraA-like"/>
</dbReference>
<name>A0ABQ1QJN3_9RHOB</name>
<dbReference type="CDD" id="cd16841">
    <property type="entry name" value="RraA_family"/>
    <property type="match status" value="1"/>
</dbReference>
<dbReference type="Proteomes" id="UP000617355">
    <property type="component" value="Unassembled WGS sequence"/>
</dbReference>
<dbReference type="NCBIfam" id="NF006731">
    <property type="entry name" value="PRK09262.1"/>
    <property type="match status" value="1"/>
</dbReference>
<dbReference type="Pfam" id="PF03737">
    <property type="entry name" value="RraA-like"/>
    <property type="match status" value="1"/>
</dbReference>
<evidence type="ECO:0000256" key="1">
    <source>
        <dbReference type="ARBA" id="ARBA00001968"/>
    </source>
</evidence>
<gene>
    <name evidence="5" type="ORF">GCM10011358_09920</name>
</gene>
<dbReference type="SUPFAM" id="SSF89562">
    <property type="entry name" value="RraA-like"/>
    <property type="match status" value="1"/>
</dbReference>